<dbReference type="InterPro" id="IPR023346">
    <property type="entry name" value="Lysozyme-like_dom_sf"/>
</dbReference>
<comment type="caution">
    <text evidence="4">The sequence shown here is derived from an EMBL/GenBank/DDBJ whole genome shotgun (WGS) entry which is preliminary data.</text>
</comment>
<dbReference type="CDD" id="cd13401">
    <property type="entry name" value="Slt70-like"/>
    <property type="match status" value="1"/>
</dbReference>
<feature type="domain" description="Lytic transglycosylase superhelical linker" evidence="3">
    <location>
        <begin position="421"/>
        <end position="479"/>
    </location>
</feature>
<dbReference type="GO" id="GO:0042597">
    <property type="term" value="C:periplasmic space"/>
    <property type="evidence" value="ECO:0007669"/>
    <property type="project" value="InterPro"/>
</dbReference>
<organism evidence="4">
    <name type="scientific">mine drainage metagenome</name>
    <dbReference type="NCBI Taxonomy" id="410659"/>
    <lineage>
        <taxon>unclassified sequences</taxon>
        <taxon>metagenomes</taxon>
        <taxon>ecological metagenomes</taxon>
    </lineage>
</organism>
<keyword evidence="4" id="KW-0456">Lyase</keyword>
<dbReference type="Pfam" id="PF14718">
    <property type="entry name" value="SLT_L"/>
    <property type="match status" value="1"/>
</dbReference>
<dbReference type="GO" id="GO:0004553">
    <property type="term" value="F:hydrolase activity, hydrolyzing O-glycosyl compounds"/>
    <property type="evidence" value="ECO:0007669"/>
    <property type="project" value="InterPro"/>
</dbReference>
<dbReference type="PANTHER" id="PTHR37423">
    <property type="entry name" value="SOLUBLE LYTIC MUREIN TRANSGLYCOSYLASE-RELATED"/>
    <property type="match status" value="1"/>
</dbReference>
<gene>
    <name evidence="4" type="primary">slt_3</name>
    <name evidence="4" type="ORF">GALL_112730</name>
</gene>
<name>A0A1J5SED5_9ZZZZ</name>
<dbReference type="EC" id="4.2.2.-" evidence="4"/>
<sequence length="669" mass="76113">MKCLSKAYSYMLASLFTCGLTALALMLFPSQAFALSNDVLFQNARDAYAAKNEMALTEDVSQLKSQEYILAPYADYWLMLLRLDQATDEEVQNFLTIYADMPFTDRLRGEWLKKLAKQENWVPFFDEYGNFHRVDIALQCYALLGHLQLGDDDVTGKVKALWFTSADLPSNCDQLFDAMQKTGALSTDDIWERFRLALQDGKLAVATSIAGRLPSVSAENTKMLDRVYKTPQLLFDDKAVRKKSKDKINVSFKSRFGIELGLYAVDRLARTDLDAAIITYKKAQTLFDADDRAFGWGRIAYHAAQKHHPDALSFYALADKTHLDKDQLAWRVRAALRIQDWAAVLSGIAALQPKQLEEGVWRYWKARALKEQGHQFEANVIFSQLSKERHFYGWLAADEVESLMSNPDEDYKVTDAEVSAIASQPSIKRALELQRLDMRWEAKSEWAWAIRNFDDKQLLAAAEYAMRQQWYDVAINTADSTKKIHNFNLRYPTPYRDLMRSSANIENIDEAWVYGLTRQESRFMHYAKSGVGASGLMQLMPATAKWVAKQLGMEHYNQEMIHTVSTNIEIGTHYMRHALDLMNGQAVMATAAYNAGPSRAKRWMASEPLEAAIYMETIPYSETRNYVQKVMANAHFYASRLGMPIQTLKSRLGVIPGSGKPDEVTTDAE</sequence>
<dbReference type="InterPro" id="IPR008939">
    <property type="entry name" value="Lytic_TGlycosylase_superhlx_U"/>
</dbReference>
<dbReference type="SUPFAM" id="SSF53955">
    <property type="entry name" value="Lysozyme-like"/>
    <property type="match status" value="1"/>
</dbReference>
<keyword evidence="1" id="KW-0732">Signal</keyword>
<feature type="domain" description="Transglycosylase SLT" evidence="2">
    <location>
        <begin position="499"/>
        <end position="607"/>
    </location>
</feature>
<dbReference type="Pfam" id="PF01464">
    <property type="entry name" value="SLT"/>
    <property type="match status" value="1"/>
</dbReference>
<dbReference type="InterPro" id="IPR037061">
    <property type="entry name" value="Lytic_TGlycoase_superhlx_L_sf"/>
</dbReference>
<dbReference type="Gene3D" id="1.10.1240.20">
    <property type="entry name" value="Lytic transglycosylase, superhelical linker domain"/>
    <property type="match status" value="1"/>
</dbReference>
<dbReference type="SUPFAM" id="SSF48435">
    <property type="entry name" value="Bacterial muramidases"/>
    <property type="match status" value="1"/>
</dbReference>
<accession>A0A1J5SED5</accession>
<dbReference type="InterPro" id="IPR012289">
    <property type="entry name" value="Lytic_TGlycosylase_superhlx_L"/>
</dbReference>
<evidence type="ECO:0000259" key="3">
    <source>
        <dbReference type="Pfam" id="PF14718"/>
    </source>
</evidence>
<dbReference type="InterPro" id="IPR008258">
    <property type="entry name" value="Transglycosylase_SLT_dom_1"/>
</dbReference>
<dbReference type="Gene3D" id="1.25.20.10">
    <property type="entry name" value="Bacterial muramidases"/>
    <property type="match status" value="1"/>
</dbReference>
<evidence type="ECO:0000313" key="4">
    <source>
        <dbReference type="EMBL" id="OIR06666.1"/>
    </source>
</evidence>
<dbReference type="EMBL" id="MLJW01000042">
    <property type="protein sequence ID" value="OIR06666.1"/>
    <property type="molecule type" value="Genomic_DNA"/>
</dbReference>
<dbReference type="PANTHER" id="PTHR37423:SF5">
    <property type="entry name" value="SOLUBLE LYTIC MUREIN TRANSGLYCOSYLASE"/>
    <property type="match status" value="1"/>
</dbReference>
<evidence type="ECO:0000256" key="1">
    <source>
        <dbReference type="ARBA" id="ARBA00022729"/>
    </source>
</evidence>
<dbReference type="AlphaFoldDB" id="A0A1J5SED5"/>
<reference evidence="4" key="1">
    <citation type="submission" date="2016-10" db="EMBL/GenBank/DDBJ databases">
        <title>Sequence of Gallionella enrichment culture.</title>
        <authorList>
            <person name="Poehlein A."/>
            <person name="Muehling M."/>
            <person name="Daniel R."/>
        </authorList>
    </citation>
    <scope>NUCLEOTIDE SEQUENCE</scope>
</reference>
<proteinExistence type="predicted"/>
<evidence type="ECO:0000259" key="2">
    <source>
        <dbReference type="Pfam" id="PF01464"/>
    </source>
</evidence>
<dbReference type="GO" id="GO:0016829">
    <property type="term" value="F:lyase activity"/>
    <property type="evidence" value="ECO:0007669"/>
    <property type="project" value="UniProtKB-KW"/>
</dbReference>
<dbReference type="Gene3D" id="1.10.530.10">
    <property type="match status" value="1"/>
</dbReference>
<protein>
    <submittedName>
        <fullName evidence="4">Soluble lytic murein transglycosylase</fullName>
        <ecNumber evidence="4">4.2.2.-</ecNumber>
    </submittedName>
</protein>